<dbReference type="InterPro" id="IPR044876">
    <property type="entry name" value="HRDC_dom_sf"/>
</dbReference>
<dbReference type="GO" id="GO:0000166">
    <property type="term" value="F:nucleotide binding"/>
    <property type="evidence" value="ECO:0007669"/>
    <property type="project" value="InterPro"/>
</dbReference>
<name>A0A2V3HTM1_9ARCH</name>
<evidence type="ECO:0000313" key="2">
    <source>
        <dbReference type="Proteomes" id="UP000248161"/>
    </source>
</evidence>
<evidence type="ECO:0000313" key="1">
    <source>
        <dbReference type="EMBL" id="PXF22488.1"/>
    </source>
</evidence>
<accession>A0A2V3HTM1</accession>
<dbReference type="Proteomes" id="UP000248161">
    <property type="component" value="Unassembled WGS sequence"/>
</dbReference>
<dbReference type="InterPro" id="IPR010997">
    <property type="entry name" value="HRDC-like_sf"/>
</dbReference>
<dbReference type="Gene3D" id="6.10.140.10">
    <property type="match status" value="1"/>
</dbReference>
<organism evidence="1 2">
    <name type="scientific">Candidatus Thalassarchaeum betae</name>
    <dbReference type="NCBI Taxonomy" id="2599289"/>
    <lineage>
        <taxon>Archaea</taxon>
        <taxon>Methanobacteriati</taxon>
        <taxon>Thermoplasmatota</taxon>
        <taxon>Candidatus Poseidoniia</taxon>
        <taxon>Candidatus Poseidoniales</taxon>
        <taxon>Candidatus Thalassarchaeaceae</taxon>
        <taxon>Candidatus Thalassarchaeum</taxon>
    </lineage>
</organism>
<comment type="caution">
    <text evidence="1">The sequence shown here is derived from an EMBL/GenBank/DDBJ whole genome shotgun (WGS) entry which is preliminary data.</text>
</comment>
<protein>
    <recommendedName>
        <fullName evidence="3">DNA-directed RNA polymerase subunit F</fullName>
    </recommendedName>
</protein>
<dbReference type="AlphaFoldDB" id="A0A2V3HTM1"/>
<reference evidence="1 2" key="1">
    <citation type="journal article" date="2015" name="Nat. Commun.">
        <title>Genomic and transcriptomic evidence for scavenging of diverse organic compounds by widespread deep-sea archaea.</title>
        <authorList>
            <person name="Li M."/>
            <person name="Baker B.J."/>
            <person name="Anantharaman K."/>
            <person name="Jain S."/>
            <person name="Breier J.A."/>
            <person name="Dick G.J."/>
        </authorList>
    </citation>
    <scope>NUCLEOTIDE SEQUENCE [LARGE SCALE GENOMIC DNA]</scope>
    <source>
        <strain evidence="1">Cayman_51_deep</strain>
    </source>
</reference>
<proteinExistence type="predicted"/>
<gene>
    <name evidence="1" type="ORF">CXX69_00710</name>
</gene>
<dbReference type="SUPFAM" id="SSF47819">
    <property type="entry name" value="HRDC-like"/>
    <property type="match status" value="1"/>
</dbReference>
<sequence>MIQMVEREYVDFATVRDLLLDANERRGDLSYEQKMALGHAEWAASESRGGIKTDKEVFRGLRDALMENEKLSPHPEICAKLAELHPIVVADVRVVVASKRIAMDTPEIEEIITIIRRHVL</sequence>
<dbReference type="EMBL" id="PSPG01000001">
    <property type="protein sequence ID" value="PXF22488.1"/>
    <property type="molecule type" value="Genomic_DNA"/>
</dbReference>
<evidence type="ECO:0008006" key="3">
    <source>
        <dbReference type="Google" id="ProtNLM"/>
    </source>
</evidence>
<dbReference type="Gene3D" id="1.10.150.80">
    <property type="entry name" value="HRDC domain"/>
    <property type="match status" value="1"/>
</dbReference>